<evidence type="ECO:0000313" key="2">
    <source>
        <dbReference type="EMBL" id="GIF91458.1"/>
    </source>
</evidence>
<evidence type="ECO:0000313" key="3">
    <source>
        <dbReference type="Proteomes" id="UP000619293"/>
    </source>
</evidence>
<dbReference type="AlphaFoldDB" id="A0A8J3K739"/>
<name>A0A8J3K739_9ACTN</name>
<gene>
    <name evidence="2" type="ORF">Cch02nite_49020</name>
</gene>
<feature type="region of interest" description="Disordered" evidence="1">
    <location>
        <begin position="26"/>
        <end position="104"/>
    </location>
</feature>
<dbReference type="Proteomes" id="UP000619293">
    <property type="component" value="Unassembled WGS sequence"/>
</dbReference>
<organism evidence="2 3">
    <name type="scientific">Catellatospora chokoriensis</name>
    <dbReference type="NCBI Taxonomy" id="310353"/>
    <lineage>
        <taxon>Bacteria</taxon>
        <taxon>Bacillati</taxon>
        <taxon>Actinomycetota</taxon>
        <taxon>Actinomycetes</taxon>
        <taxon>Micromonosporales</taxon>
        <taxon>Micromonosporaceae</taxon>
        <taxon>Catellatospora</taxon>
    </lineage>
</organism>
<feature type="compositionally biased region" description="Low complexity" evidence="1">
    <location>
        <begin position="41"/>
        <end position="54"/>
    </location>
</feature>
<evidence type="ECO:0000256" key="1">
    <source>
        <dbReference type="SAM" id="MobiDB-lite"/>
    </source>
</evidence>
<proteinExistence type="predicted"/>
<protein>
    <submittedName>
        <fullName evidence="2">Uncharacterized protein</fullName>
    </submittedName>
</protein>
<sequence>MPKLTLRIAGTASVRIRIPLGSTVRRTVPPSGSLSRTRVTARAPLPEPAAGAAEAARRRPPAWPEAGPGCSARRSAGAGPVGCGMDSPPVVGAGDMGGTVPQRG</sequence>
<keyword evidence="3" id="KW-1185">Reference proteome</keyword>
<dbReference type="EMBL" id="BONG01000032">
    <property type="protein sequence ID" value="GIF91458.1"/>
    <property type="molecule type" value="Genomic_DNA"/>
</dbReference>
<accession>A0A8J3K739</accession>
<comment type="caution">
    <text evidence="2">The sequence shown here is derived from an EMBL/GenBank/DDBJ whole genome shotgun (WGS) entry which is preliminary data.</text>
</comment>
<reference evidence="2 3" key="1">
    <citation type="submission" date="2021-01" db="EMBL/GenBank/DDBJ databases">
        <title>Whole genome shotgun sequence of Catellatospora chokoriensis NBRC 107358.</title>
        <authorList>
            <person name="Komaki H."/>
            <person name="Tamura T."/>
        </authorList>
    </citation>
    <scope>NUCLEOTIDE SEQUENCE [LARGE SCALE GENOMIC DNA]</scope>
    <source>
        <strain evidence="2 3">NBRC 107358</strain>
    </source>
</reference>